<dbReference type="GO" id="GO:0005524">
    <property type="term" value="F:ATP binding"/>
    <property type="evidence" value="ECO:0007669"/>
    <property type="project" value="UniProtKB-KW"/>
</dbReference>
<keyword evidence="1" id="KW-0723">Serine/threonine-protein kinase</keyword>
<dbReference type="CDD" id="cd16936">
    <property type="entry name" value="HATPase_RsbW-like"/>
    <property type="match status" value="1"/>
</dbReference>
<accession>A0ABV5ZT99</accession>
<evidence type="ECO:0000259" key="2">
    <source>
        <dbReference type="Pfam" id="PF13581"/>
    </source>
</evidence>
<dbReference type="PANTHER" id="PTHR35526:SF3">
    <property type="entry name" value="ANTI-SIGMA-F FACTOR RSBW"/>
    <property type="match status" value="1"/>
</dbReference>
<organism evidence="3 4">
    <name type="scientific">Allokutzneria oryzae</name>
    <dbReference type="NCBI Taxonomy" id="1378989"/>
    <lineage>
        <taxon>Bacteria</taxon>
        <taxon>Bacillati</taxon>
        <taxon>Actinomycetota</taxon>
        <taxon>Actinomycetes</taxon>
        <taxon>Pseudonocardiales</taxon>
        <taxon>Pseudonocardiaceae</taxon>
        <taxon>Allokutzneria</taxon>
    </lineage>
</organism>
<dbReference type="EMBL" id="JBHLZU010000007">
    <property type="protein sequence ID" value="MFB9904115.1"/>
    <property type="molecule type" value="Genomic_DNA"/>
</dbReference>
<sequence length="134" mass="14662">MTDPTLPGRFSLDLSGHAVPPLRALRQRVRAALAGESDACLHAAELLATELVSNAYDHGGPPRRFSLRRFTEQRLVRIEVDDGDTVGVPHPGGSRLGGNRGRGLILIDRLARHWGVITRAHSKTVWAELSCDVR</sequence>
<proteinExistence type="predicted"/>
<reference evidence="3 4" key="1">
    <citation type="submission" date="2024-09" db="EMBL/GenBank/DDBJ databases">
        <authorList>
            <person name="Sun Q."/>
            <person name="Mori K."/>
        </authorList>
    </citation>
    <scope>NUCLEOTIDE SEQUENCE [LARGE SCALE GENOMIC DNA]</scope>
    <source>
        <strain evidence="3 4">TBRC 7907</strain>
    </source>
</reference>
<dbReference type="SUPFAM" id="SSF55874">
    <property type="entry name" value="ATPase domain of HSP90 chaperone/DNA topoisomerase II/histidine kinase"/>
    <property type="match status" value="1"/>
</dbReference>
<name>A0ABV5ZT99_9PSEU</name>
<keyword evidence="3" id="KW-0067">ATP-binding</keyword>
<keyword evidence="1" id="KW-0418">Kinase</keyword>
<dbReference type="Pfam" id="PF13581">
    <property type="entry name" value="HATPase_c_2"/>
    <property type="match status" value="1"/>
</dbReference>
<dbReference type="InterPro" id="IPR050267">
    <property type="entry name" value="Anti-sigma-factor_SerPK"/>
</dbReference>
<dbReference type="RefSeq" id="WP_377851277.1">
    <property type="nucleotide sequence ID" value="NZ_JBHLZU010000007.1"/>
</dbReference>
<dbReference type="InterPro" id="IPR003594">
    <property type="entry name" value="HATPase_dom"/>
</dbReference>
<keyword evidence="1" id="KW-0808">Transferase</keyword>
<comment type="caution">
    <text evidence="3">The sequence shown here is derived from an EMBL/GenBank/DDBJ whole genome shotgun (WGS) entry which is preliminary data.</text>
</comment>
<keyword evidence="4" id="KW-1185">Reference proteome</keyword>
<dbReference type="InterPro" id="IPR036890">
    <property type="entry name" value="HATPase_C_sf"/>
</dbReference>
<keyword evidence="3" id="KW-0547">Nucleotide-binding</keyword>
<dbReference type="Gene3D" id="3.30.565.10">
    <property type="entry name" value="Histidine kinase-like ATPase, C-terminal domain"/>
    <property type="match status" value="1"/>
</dbReference>
<dbReference type="PANTHER" id="PTHR35526">
    <property type="entry name" value="ANTI-SIGMA-F FACTOR RSBW-RELATED"/>
    <property type="match status" value="1"/>
</dbReference>
<evidence type="ECO:0000313" key="4">
    <source>
        <dbReference type="Proteomes" id="UP001589693"/>
    </source>
</evidence>
<dbReference type="Proteomes" id="UP001589693">
    <property type="component" value="Unassembled WGS sequence"/>
</dbReference>
<evidence type="ECO:0000256" key="1">
    <source>
        <dbReference type="ARBA" id="ARBA00022527"/>
    </source>
</evidence>
<gene>
    <name evidence="3" type="ORF">ACFFQA_09195</name>
</gene>
<evidence type="ECO:0000313" key="3">
    <source>
        <dbReference type="EMBL" id="MFB9904115.1"/>
    </source>
</evidence>
<protein>
    <submittedName>
        <fullName evidence="3">ATP-binding protein</fullName>
    </submittedName>
</protein>
<feature type="domain" description="Histidine kinase/HSP90-like ATPase" evidence="2">
    <location>
        <begin position="22"/>
        <end position="126"/>
    </location>
</feature>